<protein>
    <recommendedName>
        <fullName evidence="2">STAS domain-containing protein</fullName>
    </recommendedName>
</protein>
<dbReference type="AlphaFoldDB" id="A0A387H4E0"/>
<sequence>MATTSPDESGAGPHASLPGATITEQVQGDRSVILTVAGALDWSTTGRLVTAMQKSVDARSVTVDLRGLVWADSALLHALINTQRHLRSHDTPLVLRGPLHPVLARLFDVTGTHSYFVFHDA</sequence>
<dbReference type="Gene3D" id="3.30.750.24">
    <property type="entry name" value="STAS domain"/>
    <property type="match status" value="1"/>
</dbReference>
<keyword evidence="4" id="KW-1185">Reference proteome</keyword>
<accession>A0A387H4E0</accession>
<dbReference type="OrthoDB" id="4330281at2"/>
<dbReference type="Pfam" id="PF13466">
    <property type="entry name" value="STAS_2"/>
    <property type="match status" value="1"/>
</dbReference>
<evidence type="ECO:0000313" key="3">
    <source>
        <dbReference type="EMBL" id="AYG78059.1"/>
    </source>
</evidence>
<gene>
    <name evidence="3" type="ORF">DWB77_00166</name>
</gene>
<dbReference type="InterPro" id="IPR002645">
    <property type="entry name" value="STAS_dom"/>
</dbReference>
<dbReference type="PROSITE" id="PS50801">
    <property type="entry name" value="STAS"/>
    <property type="match status" value="1"/>
</dbReference>
<evidence type="ECO:0000259" key="2">
    <source>
        <dbReference type="PROSITE" id="PS50801"/>
    </source>
</evidence>
<dbReference type="KEGG" id="shun:DWB77_00166"/>
<reference evidence="3 4" key="1">
    <citation type="submission" date="2018-10" db="EMBL/GenBank/DDBJ databases">
        <title>Relationship between Morphology and Antimicrobial Activity in Streptomyces.</title>
        <authorList>
            <person name="Kang H.J."/>
            <person name="Kim S.B."/>
        </authorList>
    </citation>
    <scope>NUCLEOTIDE SEQUENCE [LARGE SCALE GENOMIC DNA]</scope>
    <source>
        <strain evidence="3 4">BH38</strain>
    </source>
</reference>
<dbReference type="EMBL" id="CP032698">
    <property type="protein sequence ID" value="AYG78059.1"/>
    <property type="molecule type" value="Genomic_DNA"/>
</dbReference>
<evidence type="ECO:0000256" key="1">
    <source>
        <dbReference type="SAM" id="MobiDB-lite"/>
    </source>
</evidence>
<dbReference type="InterPro" id="IPR036513">
    <property type="entry name" value="STAS_dom_sf"/>
</dbReference>
<evidence type="ECO:0000313" key="4">
    <source>
        <dbReference type="Proteomes" id="UP000271554"/>
    </source>
</evidence>
<dbReference type="InterPro" id="IPR058548">
    <property type="entry name" value="MlaB-like_STAS"/>
</dbReference>
<dbReference type="Proteomes" id="UP000271554">
    <property type="component" value="Chromosome"/>
</dbReference>
<dbReference type="RefSeq" id="WP_120719419.1">
    <property type="nucleotide sequence ID" value="NZ_CP032698.1"/>
</dbReference>
<dbReference type="CDD" id="cd07043">
    <property type="entry name" value="STAS_anti-anti-sigma_factors"/>
    <property type="match status" value="1"/>
</dbReference>
<name>A0A387H4E0_9ACTN</name>
<proteinExistence type="predicted"/>
<dbReference type="SUPFAM" id="SSF52091">
    <property type="entry name" value="SpoIIaa-like"/>
    <property type="match status" value="1"/>
</dbReference>
<feature type="region of interest" description="Disordered" evidence="1">
    <location>
        <begin position="1"/>
        <end position="22"/>
    </location>
</feature>
<feature type="domain" description="STAS" evidence="2">
    <location>
        <begin position="32"/>
        <end position="121"/>
    </location>
</feature>
<organism evidence="3 4">
    <name type="scientific">Streptomyces hundungensis</name>
    <dbReference type="NCBI Taxonomy" id="1077946"/>
    <lineage>
        <taxon>Bacteria</taxon>
        <taxon>Bacillati</taxon>
        <taxon>Actinomycetota</taxon>
        <taxon>Actinomycetes</taxon>
        <taxon>Kitasatosporales</taxon>
        <taxon>Streptomycetaceae</taxon>
        <taxon>Streptomyces</taxon>
    </lineage>
</organism>